<feature type="compositionally biased region" description="Polar residues" evidence="1">
    <location>
        <begin position="357"/>
        <end position="370"/>
    </location>
</feature>
<feature type="compositionally biased region" description="Polar residues" evidence="1">
    <location>
        <begin position="1033"/>
        <end position="1043"/>
    </location>
</feature>
<feature type="region of interest" description="Disordered" evidence="1">
    <location>
        <begin position="739"/>
        <end position="1085"/>
    </location>
</feature>
<feature type="compositionally biased region" description="Basic and acidic residues" evidence="1">
    <location>
        <begin position="788"/>
        <end position="800"/>
    </location>
</feature>
<feature type="compositionally biased region" description="Basic and acidic residues" evidence="1">
    <location>
        <begin position="710"/>
        <end position="723"/>
    </location>
</feature>
<evidence type="ECO:0000313" key="2">
    <source>
        <dbReference type="EMBL" id="CAJ1950880.1"/>
    </source>
</evidence>
<evidence type="ECO:0000313" key="3">
    <source>
        <dbReference type="Proteomes" id="UP001295423"/>
    </source>
</evidence>
<feature type="region of interest" description="Disordered" evidence="1">
    <location>
        <begin position="327"/>
        <end position="500"/>
    </location>
</feature>
<proteinExistence type="predicted"/>
<name>A0AAD2FRL1_9STRA</name>
<feature type="compositionally biased region" description="Polar residues" evidence="1">
    <location>
        <begin position="948"/>
        <end position="970"/>
    </location>
</feature>
<feature type="compositionally biased region" description="Basic and acidic residues" evidence="1">
    <location>
        <begin position="412"/>
        <end position="429"/>
    </location>
</feature>
<feature type="region of interest" description="Disordered" evidence="1">
    <location>
        <begin position="644"/>
        <end position="723"/>
    </location>
</feature>
<feature type="compositionally biased region" description="Basic residues" evidence="1">
    <location>
        <begin position="376"/>
        <end position="387"/>
    </location>
</feature>
<accession>A0AAD2FRL1</accession>
<feature type="compositionally biased region" description="Basic and acidic residues" evidence="1">
    <location>
        <begin position="834"/>
        <end position="846"/>
    </location>
</feature>
<feature type="compositionally biased region" description="Basic residues" evidence="1">
    <location>
        <begin position="1075"/>
        <end position="1085"/>
    </location>
</feature>
<feature type="region of interest" description="Disordered" evidence="1">
    <location>
        <begin position="142"/>
        <end position="204"/>
    </location>
</feature>
<dbReference type="EMBL" id="CAKOGP040001770">
    <property type="protein sequence ID" value="CAJ1950880.1"/>
    <property type="molecule type" value="Genomic_DNA"/>
</dbReference>
<feature type="compositionally biased region" description="Basic residues" evidence="1">
    <location>
        <begin position="912"/>
        <end position="921"/>
    </location>
</feature>
<feature type="compositionally biased region" description="Low complexity" evidence="1">
    <location>
        <begin position="327"/>
        <end position="338"/>
    </location>
</feature>
<keyword evidence="3" id="KW-1185">Reference proteome</keyword>
<feature type="compositionally biased region" description="Polar residues" evidence="1">
    <location>
        <begin position="185"/>
        <end position="204"/>
    </location>
</feature>
<feature type="compositionally biased region" description="Basic and acidic residues" evidence="1">
    <location>
        <begin position="487"/>
        <end position="497"/>
    </location>
</feature>
<feature type="region of interest" description="Disordered" evidence="1">
    <location>
        <begin position="546"/>
        <end position="609"/>
    </location>
</feature>
<reference evidence="2" key="1">
    <citation type="submission" date="2023-08" db="EMBL/GenBank/DDBJ databases">
        <authorList>
            <person name="Audoor S."/>
            <person name="Bilcke G."/>
        </authorList>
    </citation>
    <scope>NUCLEOTIDE SEQUENCE</scope>
</reference>
<feature type="compositionally biased region" description="Basic residues" evidence="1">
    <location>
        <begin position="824"/>
        <end position="833"/>
    </location>
</feature>
<feature type="compositionally biased region" description="Polar residues" evidence="1">
    <location>
        <begin position="248"/>
        <end position="271"/>
    </location>
</feature>
<feature type="compositionally biased region" description="Basic residues" evidence="1">
    <location>
        <begin position="937"/>
        <end position="946"/>
    </location>
</feature>
<evidence type="ECO:0000256" key="1">
    <source>
        <dbReference type="SAM" id="MobiDB-lite"/>
    </source>
</evidence>
<dbReference type="Proteomes" id="UP001295423">
    <property type="component" value="Unassembled WGS sequence"/>
</dbReference>
<feature type="compositionally biased region" description="Basic residues" evidence="1">
    <location>
        <begin position="984"/>
        <end position="1002"/>
    </location>
</feature>
<feature type="compositionally biased region" description="Low complexity" evidence="1">
    <location>
        <begin position="471"/>
        <end position="482"/>
    </location>
</feature>
<sequence>MMPLMQSIRRSKSPKRDVGQDSSAIMLSPVESESSSSFANTGNDDYELEAAPPQSQSSQIKKLKKVFLRNPVHADSNDSLSRSNRSLSTSLRGEEVFRIAINEDSIHEDSSIPCSPRWQRTVGAVEKPPSIKKLDTLLAMGESYSESEDEGHSSRRSTIRTSVDDDMNMDDSTHPIPALAPPSLSDLTTVSSKVGNKSTKSIDTATTMQMSELSFRNGKPKSSLTSYGGDSYSAANSAKAFWKNASSRANLDQPNNESFTSRTSTIRSAVEQSLEESTHALPPLQKNRPQGQQPSIAELSNDTSTSSRQRRSDIDLSLDGESTHALLATEPPTLLPSAEESSATTSVMGRKSRSPGPASNNSGTCKSRQSPARARSGNRVRSSKSPHKNSSDPAILQQIIQPNFDPCSPSLRGERKVLEGSNERGERFTVRRTVSSPVHPGSRKQLLPKPEERGQRMRRSITAGTLERDLSQSPSRPRGSRSVLAKSMKEEVSERRGVGQLRGSLLDRSRSDNANMNSDISERGIQSIDTRDFPGVQVTELTQRNAVRSSSPGLRFRNVSRQTTRTEPIDKRKSHSTRAERSIPIDMDSDADEETPLRGESKTFHSRQCLSFETESGDESLHMNDYSLSPRGKVGPIKGLLLKRSGSDGGIRPSMSERGDRTAARRNSTGLRLDLAGMRSNSRSKSPGFRLFGNSARQTRTVPIDEDKDIDPGEKSPSRLGTKVKDKIKSLKEKSISLRGKRSIEVEVDDEKPKLQSLSSSRETRSVDLELDGEMPTLKNKSSRRERRSIDLELDGEKPNLKSKSSRREKRSIDFTLDEDKPKLKNKSSRRERRSIDLELNEDKPKLNKSSRRERRSIDVEVEEEKGKKSKSSRRERRSIDVALDEESDKKSKSSRRERRSIDLDLDEASSKKSKSSRRERRTLSIDLDFGSDKRKEKSKKSKRRTYSVDSGDSLNFESSQPKGQRSLLTETLEDIAETPARVSRSRSRKKVSPKNKSKSPKGKASSKIEGDGNETSSTFADAGDISVDGPSATKSRPGSPSSLFRKLKGIRSERYPKNVAGRSYSPKKVPSPSKNRKLTRLSIS</sequence>
<feature type="compositionally biased region" description="Basic and acidic residues" evidence="1">
    <location>
        <begin position="567"/>
        <end position="583"/>
    </location>
</feature>
<comment type="caution">
    <text evidence="2">The sequence shown here is derived from an EMBL/GenBank/DDBJ whole genome shotgun (WGS) entry which is preliminary data.</text>
</comment>
<gene>
    <name evidence="2" type="ORF">CYCCA115_LOCUS12804</name>
</gene>
<feature type="region of interest" description="Disordered" evidence="1">
    <location>
        <begin position="248"/>
        <end position="311"/>
    </location>
</feature>
<dbReference type="AlphaFoldDB" id="A0AAD2FRL1"/>
<feature type="region of interest" description="Disordered" evidence="1">
    <location>
        <begin position="1"/>
        <end position="60"/>
    </location>
</feature>
<organism evidence="2 3">
    <name type="scientific">Cylindrotheca closterium</name>
    <dbReference type="NCBI Taxonomy" id="2856"/>
    <lineage>
        <taxon>Eukaryota</taxon>
        <taxon>Sar</taxon>
        <taxon>Stramenopiles</taxon>
        <taxon>Ochrophyta</taxon>
        <taxon>Bacillariophyta</taxon>
        <taxon>Bacillariophyceae</taxon>
        <taxon>Bacillariophycidae</taxon>
        <taxon>Bacillariales</taxon>
        <taxon>Bacillariaceae</taxon>
        <taxon>Cylindrotheca</taxon>
    </lineage>
</organism>
<protein>
    <submittedName>
        <fullName evidence="2">Uncharacterized protein</fullName>
    </submittedName>
</protein>
<feature type="compositionally biased region" description="Basic residues" evidence="1">
    <location>
        <begin position="868"/>
        <end position="877"/>
    </location>
</feature>